<evidence type="ECO:0008006" key="3">
    <source>
        <dbReference type="Google" id="ProtNLM"/>
    </source>
</evidence>
<gene>
    <name evidence="1" type="ORF">HaLaN_28247</name>
</gene>
<dbReference type="Gene3D" id="2.30.180.10">
    <property type="entry name" value="FAS1 domain"/>
    <property type="match status" value="1"/>
</dbReference>
<evidence type="ECO:0000313" key="1">
    <source>
        <dbReference type="EMBL" id="GFH29563.1"/>
    </source>
</evidence>
<protein>
    <recommendedName>
        <fullName evidence="3">FAS1 domain-containing protein</fullName>
    </recommendedName>
</protein>
<feature type="non-terminal residue" evidence="1">
    <location>
        <position position="1"/>
    </location>
</feature>
<dbReference type="SUPFAM" id="SSF82153">
    <property type="entry name" value="FAS1 domain"/>
    <property type="match status" value="1"/>
</dbReference>
<accession>A0A6A0AB50</accession>
<reference evidence="1 2" key="1">
    <citation type="submission" date="2020-02" db="EMBL/GenBank/DDBJ databases">
        <title>Draft genome sequence of Haematococcus lacustris strain NIES-144.</title>
        <authorList>
            <person name="Morimoto D."/>
            <person name="Nakagawa S."/>
            <person name="Yoshida T."/>
            <person name="Sawayama S."/>
        </authorList>
    </citation>
    <scope>NUCLEOTIDE SEQUENCE [LARGE SCALE GENOMIC DNA]</scope>
    <source>
        <strain evidence="1 2">NIES-144</strain>
    </source>
</reference>
<dbReference type="AlphaFoldDB" id="A0A6A0AB50"/>
<evidence type="ECO:0000313" key="2">
    <source>
        <dbReference type="Proteomes" id="UP000485058"/>
    </source>
</evidence>
<name>A0A6A0AB50_HAELA</name>
<keyword evidence="2" id="KW-1185">Reference proteome</keyword>
<dbReference type="Proteomes" id="UP000485058">
    <property type="component" value="Unassembled WGS sequence"/>
</dbReference>
<comment type="caution">
    <text evidence="1">The sequence shown here is derived from an EMBL/GenBank/DDBJ whole genome shotgun (WGS) entry which is preliminary data.</text>
</comment>
<dbReference type="InterPro" id="IPR036378">
    <property type="entry name" value="FAS1_dom_sf"/>
</dbReference>
<proteinExistence type="predicted"/>
<organism evidence="1 2">
    <name type="scientific">Haematococcus lacustris</name>
    <name type="common">Green alga</name>
    <name type="synonym">Haematococcus pluvialis</name>
    <dbReference type="NCBI Taxonomy" id="44745"/>
    <lineage>
        <taxon>Eukaryota</taxon>
        <taxon>Viridiplantae</taxon>
        <taxon>Chlorophyta</taxon>
        <taxon>core chlorophytes</taxon>
        <taxon>Chlorophyceae</taxon>
        <taxon>CS clade</taxon>
        <taxon>Chlamydomonadales</taxon>
        <taxon>Haematococcaceae</taxon>
        <taxon>Haematococcus</taxon>
    </lineage>
</organism>
<dbReference type="EMBL" id="BLLF01004416">
    <property type="protein sequence ID" value="GFH29563.1"/>
    <property type="molecule type" value="Genomic_DNA"/>
</dbReference>
<sequence>MCLTSHHLLLHFVRIRSKSVKLARLYGDLLAKPATVFVSAVVPGLGPSPELQGIRAAELTNDNVSLTSLTGLDLNISYTEGKAVVTTSAGVSATVVKSDVLFGLGSVVHVIDNVLT</sequence>